<name>A0A076F7Q5_9BACT</name>
<keyword evidence="2" id="KW-1185">Reference proteome</keyword>
<dbReference type="eggNOG" id="ENOG5032I8D">
    <property type="taxonomic scope" value="Bacteria"/>
</dbReference>
<dbReference type="SUPFAM" id="SSF47336">
    <property type="entry name" value="ACP-like"/>
    <property type="match status" value="1"/>
</dbReference>
<dbReference type="AlphaFoldDB" id="A0A076F7Q5"/>
<dbReference type="KEGG" id="caj:CIG1485E_0402"/>
<dbReference type="HOGENOM" id="CLU_108696_19_2_7"/>
<proteinExistence type="predicted"/>
<reference evidence="2" key="1">
    <citation type="journal article" date="2014" name="Genome Announc.">
        <title>Complete Genome Sequence of Campylobacter iguaniorum Strain 1485ET, Isolated from a Bearded Dragon (Pogona vitticeps).</title>
        <authorList>
            <person name="Gilbert M.J."/>
            <person name="Miller W.G."/>
            <person name="Yee E."/>
            <person name="Kik M."/>
            <person name="Wagenaar J.A."/>
            <person name="Duim B."/>
        </authorList>
    </citation>
    <scope>NUCLEOTIDE SEQUENCE [LARGE SCALE GENOMIC DNA]</scope>
    <source>
        <strain evidence="2">1485E</strain>
    </source>
</reference>
<evidence type="ECO:0000313" key="1">
    <source>
        <dbReference type="EMBL" id="AII14270.1"/>
    </source>
</evidence>
<dbReference type="Gene3D" id="1.10.1200.10">
    <property type="entry name" value="ACP-like"/>
    <property type="match status" value="1"/>
</dbReference>
<evidence type="ECO:0000313" key="2">
    <source>
        <dbReference type="Proteomes" id="UP000028486"/>
    </source>
</evidence>
<sequence>MNVIKELFNQIGRSDVNESMGELLSSGIIDSMDIMALVAAIEKMYKKPLHAEFITNESFESFASLKDMIDKAMK</sequence>
<protein>
    <submittedName>
        <fullName evidence="1">Acyl carrier protein</fullName>
    </submittedName>
</protein>
<dbReference type="Proteomes" id="UP000028486">
    <property type="component" value="Chromosome"/>
</dbReference>
<dbReference type="EMBL" id="CP009043">
    <property type="protein sequence ID" value="AII14270.1"/>
    <property type="molecule type" value="Genomic_DNA"/>
</dbReference>
<dbReference type="RefSeq" id="WP_038453165.1">
    <property type="nucleotide sequence ID" value="NZ_CP009043.1"/>
</dbReference>
<dbReference type="OrthoDB" id="5360412at2"/>
<organism evidence="1 2">
    <name type="scientific">Campylobacter iguaniorum</name>
    <dbReference type="NCBI Taxonomy" id="1244531"/>
    <lineage>
        <taxon>Bacteria</taxon>
        <taxon>Pseudomonadati</taxon>
        <taxon>Campylobacterota</taxon>
        <taxon>Epsilonproteobacteria</taxon>
        <taxon>Campylobacterales</taxon>
        <taxon>Campylobacteraceae</taxon>
        <taxon>Campylobacter</taxon>
    </lineage>
</organism>
<accession>A0A076F7Q5</accession>
<dbReference type="InterPro" id="IPR036736">
    <property type="entry name" value="ACP-like_sf"/>
</dbReference>
<gene>
    <name evidence="1" type="primary">acpP1</name>
    <name evidence="1" type="ORF">CIG1485E_0402</name>
</gene>